<name>A0A4Y2TL73_ARAVE</name>
<organism evidence="1 2">
    <name type="scientific">Araneus ventricosus</name>
    <name type="common">Orbweaver spider</name>
    <name type="synonym">Epeira ventricosa</name>
    <dbReference type="NCBI Taxonomy" id="182803"/>
    <lineage>
        <taxon>Eukaryota</taxon>
        <taxon>Metazoa</taxon>
        <taxon>Ecdysozoa</taxon>
        <taxon>Arthropoda</taxon>
        <taxon>Chelicerata</taxon>
        <taxon>Arachnida</taxon>
        <taxon>Araneae</taxon>
        <taxon>Araneomorphae</taxon>
        <taxon>Entelegynae</taxon>
        <taxon>Araneoidea</taxon>
        <taxon>Araneidae</taxon>
        <taxon>Araneus</taxon>
    </lineage>
</organism>
<gene>
    <name evidence="1" type="ORF">AVEN_260985_1</name>
</gene>
<reference evidence="1 2" key="1">
    <citation type="journal article" date="2019" name="Sci. Rep.">
        <title>Orb-weaving spider Araneus ventricosus genome elucidates the spidroin gene catalogue.</title>
        <authorList>
            <person name="Kono N."/>
            <person name="Nakamura H."/>
            <person name="Ohtoshi R."/>
            <person name="Moran D.A.P."/>
            <person name="Shinohara A."/>
            <person name="Yoshida Y."/>
            <person name="Fujiwara M."/>
            <person name="Mori M."/>
            <person name="Tomita M."/>
            <person name="Arakawa K."/>
        </authorList>
    </citation>
    <scope>NUCLEOTIDE SEQUENCE [LARGE SCALE GENOMIC DNA]</scope>
</reference>
<comment type="caution">
    <text evidence="1">The sequence shown here is derived from an EMBL/GenBank/DDBJ whole genome shotgun (WGS) entry which is preliminary data.</text>
</comment>
<evidence type="ECO:0000313" key="2">
    <source>
        <dbReference type="Proteomes" id="UP000499080"/>
    </source>
</evidence>
<dbReference type="AlphaFoldDB" id="A0A4Y2TL73"/>
<dbReference type="EMBL" id="BGPR01028765">
    <property type="protein sequence ID" value="GBO00130.1"/>
    <property type="molecule type" value="Genomic_DNA"/>
</dbReference>
<dbReference type="OrthoDB" id="2438421at2759"/>
<sequence>MEEHRTRNGIFDLLDHLEQGLCAVGSSLASERLVSTLNDVVSDERCRFTDQHIAERVFMSSLDDKY</sequence>
<keyword evidence="2" id="KW-1185">Reference proteome</keyword>
<protein>
    <submittedName>
        <fullName evidence="1">Uncharacterized protein</fullName>
    </submittedName>
</protein>
<accession>A0A4Y2TL73</accession>
<evidence type="ECO:0000313" key="1">
    <source>
        <dbReference type="EMBL" id="GBO00130.1"/>
    </source>
</evidence>
<dbReference type="Proteomes" id="UP000499080">
    <property type="component" value="Unassembled WGS sequence"/>
</dbReference>
<proteinExistence type="predicted"/>